<gene>
    <name evidence="1" type="ORF">BV22DRAFT_1153137</name>
</gene>
<comment type="caution">
    <text evidence="1">The sequence shown here is derived from an EMBL/GenBank/DDBJ whole genome shotgun (WGS) entry which is preliminary data.</text>
</comment>
<accession>A0ACB8BNV9</accession>
<organism evidence="1 2">
    <name type="scientific">Leucogyrophana mollusca</name>
    <dbReference type="NCBI Taxonomy" id="85980"/>
    <lineage>
        <taxon>Eukaryota</taxon>
        <taxon>Fungi</taxon>
        <taxon>Dikarya</taxon>
        <taxon>Basidiomycota</taxon>
        <taxon>Agaricomycotina</taxon>
        <taxon>Agaricomycetes</taxon>
        <taxon>Agaricomycetidae</taxon>
        <taxon>Boletales</taxon>
        <taxon>Boletales incertae sedis</taxon>
        <taxon>Leucogyrophana</taxon>
    </lineage>
</organism>
<sequence length="432" mass="47978">MSTFILFTFEFDSFIPGKYYDAEHNPEGVINMATAENSLMTPELLQHIHSHFHLDPVHLKYRVSLLSGFYPNTEQALRTYINETFHPRELITSDQIVPGPGLGALYAQFIWHTCDEGEGVVITTPYYGEYSSFPRDSGYHARVKLVAAHIPRDVDPLSLAAIEYISAAVEASNASGTRIRVVILCNPHNPLARVYPKETILAYATLAEKFDLHLLVDEVYGNEVFPSTVVPNPTPFESVLSMDVGSLTDCDPSRIHVLAGPAKDFGVSGLKVGVFVSQQNGDMVKLIRASLGPIPISSASDSIMATVLNDSKFRTWFLEENRIRLTKAFERVAGWCDFHKISYEPASAGVFVLLDLDPILERLSGKGASDEVKVDNGVRIMLDNGVFLRATIGAHDQIPTRFRMTFTLPPDTMLLALRRLEKAFGLREGWSS</sequence>
<proteinExistence type="predicted"/>
<dbReference type="EMBL" id="MU266370">
    <property type="protein sequence ID" value="KAH7927176.1"/>
    <property type="molecule type" value="Genomic_DNA"/>
</dbReference>
<reference evidence="1" key="1">
    <citation type="journal article" date="2021" name="New Phytol.">
        <title>Evolutionary innovations through gain and loss of genes in the ectomycorrhizal Boletales.</title>
        <authorList>
            <person name="Wu G."/>
            <person name="Miyauchi S."/>
            <person name="Morin E."/>
            <person name="Kuo A."/>
            <person name="Drula E."/>
            <person name="Varga T."/>
            <person name="Kohler A."/>
            <person name="Feng B."/>
            <person name="Cao Y."/>
            <person name="Lipzen A."/>
            <person name="Daum C."/>
            <person name="Hundley H."/>
            <person name="Pangilinan J."/>
            <person name="Johnson J."/>
            <person name="Barry K."/>
            <person name="LaButti K."/>
            <person name="Ng V."/>
            <person name="Ahrendt S."/>
            <person name="Min B."/>
            <person name="Choi I.G."/>
            <person name="Park H."/>
            <person name="Plett J.M."/>
            <person name="Magnuson J."/>
            <person name="Spatafora J.W."/>
            <person name="Nagy L.G."/>
            <person name="Henrissat B."/>
            <person name="Grigoriev I.V."/>
            <person name="Yang Z.L."/>
            <person name="Xu J."/>
            <person name="Martin F.M."/>
        </authorList>
    </citation>
    <scope>NUCLEOTIDE SEQUENCE</scope>
    <source>
        <strain evidence="1">KUC20120723A-06</strain>
    </source>
</reference>
<evidence type="ECO:0000313" key="1">
    <source>
        <dbReference type="EMBL" id="KAH7927176.1"/>
    </source>
</evidence>
<evidence type="ECO:0000313" key="2">
    <source>
        <dbReference type="Proteomes" id="UP000790709"/>
    </source>
</evidence>
<protein>
    <submittedName>
        <fullName evidence="1">PLP-dependent transferase</fullName>
    </submittedName>
</protein>
<keyword evidence="1" id="KW-0808">Transferase</keyword>
<keyword evidence="2" id="KW-1185">Reference proteome</keyword>
<name>A0ACB8BNV9_9AGAM</name>
<dbReference type="Proteomes" id="UP000790709">
    <property type="component" value="Unassembled WGS sequence"/>
</dbReference>